<protein>
    <submittedName>
        <fullName evidence="1">Uncharacterized protein</fullName>
    </submittedName>
</protein>
<evidence type="ECO:0000313" key="1">
    <source>
        <dbReference type="EMBL" id="KKL58517.1"/>
    </source>
</evidence>
<dbReference type="EMBL" id="LAZR01029795">
    <property type="protein sequence ID" value="KKL58517.1"/>
    <property type="molecule type" value="Genomic_DNA"/>
</dbReference>
<feature type="non-terminal residue" evidence="1">
    <location>
        <position position="25"/>
    </location>
</feature>
<dbReference type="AlphaFoldDB" id="A0A0F9G5H4"/>
<name>A0A0F9G5H4_9ZZZZ</name>
<reference evidence="1" key="1">
    <citation type="journal article" date="2015" name="Nature">
        <title>Complex archaea that bridge the gap between prokaryotes and eukaryotes.</title>
        <authorList>
            <person name="Spang A."/>
            <person name="Saw J.H."/>
            <person name="Jorgensen S.L."/>
            <person name="Zaremba-Niedzwiedzka K."/>
            <person name="Martijn J."/>
            <person name="Lind A.E."/>
            <person name="van Eijk R."/>
            <person name="Schleper C."/>
            <person name="Guy L."/>
            <person name="Ettema T.J."/>
        </authorList>
    </citation>
    <scope>NUCLEOTIDE SEQUENCE</scope>
</reference>
<organism evidence="1">
    <name type="scientific">marine sediment metagenome</name>
    <dbReference type="NCBI Taxonomy" id="412755"/>
    <lineage>
        <taxon>unclassified sequences</taxon>
        <taxon>metagenomes</taxon>
        <taxon>ecological metagenomes</taxon>
    </lineage>
</organism>
<accession>A0A0F9G5H4</accession>
<comment type="caution">
    <text evidence="1">The sequence shown here is derived from an EMBL/GenBank/DDBJ whole genome shotgun (WGS) entry which is preliminary data.</text>
</comment>
<proteinExistence type="predicted"/>
<sequence length="25" mass="2835">MSDKLKKELLAAYEANLDLIGKIEE</sequence>
<gene>
    <name evidence="1" type="ORF">LCGC14_2224560</name>
</gene>